<organism evidence="2 3">
    <name type="scientific">Bremia lactucae</name>
    <name type="common">Lettuce downy mildew</name>
    <dbReference type="NCBI Taxonomy" id="4779"/>
    <lineage>
        <taxon>Eukaryota</taxon>
        <taxon>Sar</taxon>
        <taxon>Stramenopiles</taxon>
        <taxon>Oomycota</taxon>
        <taxon>Peronosporomycetes</taxon>
        <taxon>Peronosporales</taxon>
        <taxon>Peronosporaceae</taxon>
        <taxon>Bremia</taxon>
    </lineage>
</organism>
<dbReference type="OrthoDB" id="159752at2759"/>
<reference evidence="2 3" key="1">
    <citation type="journal article" date="2021" name="Genome Biol.">
        <title>AFLAP: assembly-free linkage analysis pipeline using k-mers from genome sequencing data.</title>
        <authorList>
            <person name="Fletcher K."/>
            <person name="Zhang L."/>
            <person name="Gil J."/>
            <person name="Han R."/>
            <person name="Cavanaugh K."/>
            <person name="Michelmore R."/>
        </authorList>
    </citation>
    <scope>NUCLEOTIDE SEQUENCE [LARGE SCALE GENOMIC DNA]</scope>
    <source>
        <strain evidence="2 3">SF5</strain>
    </source>
</reference>
<protein>
    <submittedName>
        <fullName evidence="2">Uncharacterized protein</fullName>
    </submittedName>
</protein>
<sequence length="186" mass="20988">MCSMPLPFESTPHLESIHDRAIEPMKRHGLSHGFQGTLSQARHLEKQELRKTSLLPPSAETTSSLVKLTALNDATLLCREKQHREAWCSTRARVPCSPPVPIPQHHCHDGRKHDACKSVSPRESPCWDDVSWMSKFAPGSKKHSFLLECRTKSVADTRKEVFDSPRNSEDQSNEPHDGGVFQMDDL</sequence>
<evidence type="ECO:0000313" key="2">
    <source>
        <dbReference type="EMBL" id="TDH71634.1"/>
    </source>
</evidence>
<name>A0A976FSS4_BRELC</name>
<dbReference type="KEGG" id="blac:94353346"/>
<keyword evidence="3" id="KW-1185">Reference proteome</keyword>
<dbReference type="Proteomes" id="UP000294530">
    <property type="component" value="Unassembled WGS sequence"/>
</dbReference>
<accession>A0A976FSS4</accession>
<dbReference type="EMBL" id="SHOA02000015">
    <property type="protein sequence ID" value="TDH71634.1"/>
    <property type="molecule type" value="Genomic_DNA"/>
</dbReference>
<feature type="region of interest" description="Disordered" evidence="1">
    <location>
        <begin position="158"/>
        <end position="186"/>
    </location>
</feature>
<evidence type="ECO:0000256" key="1">
    <source>
        <dbReference type="SAM" id="MobiDB-lite"/>
    </source>
</evidence>
<dbReference type="RefSeq" id="XP_067821133.1">
    <property type="nucleotide sequence ID" value="XM_067967675.1"/>
</dbReference>
<evidence type="ECO:0000313" key="3">
    <source>
        <dbReference type="Proteomes" id="UP000294530"/>
    </source>
</evidence>
<dbReference type="AlphaFoldDB" id="A0A976FSS4"/>
<feature type="compositionally biased region" description="Basic and acidic residues" evidence="1">
    <location>
        <begin position="158"/>
        <end position="177"/>
    </location>
</feature>
<dbReference type="GeneID" id="94353346"/>
<gene>
    <name evidence="2" type="ORF">CCR75_009636</name>
</gene>
<proteinExistence type="predicted"/>
<comment type="caution">
    <text evidence="2">The sequence shown here is derived from an EMBL/GenBank/DDBJ whole genome shotgun (WGS) entry which is preliminary data.</text>
</comment>